<dbReference type="Proteomes" id="UP000017247">
    <property type="component" value="Unassembled WGS sequence"/>
</dbReference>
<evidence type="ECO:0000313" key="4">
    <source>
        <dbReference type="EMBL" id="CDI60372.1"/>
    </source>
</evidence>
<dbReference type="NCBIfam" id="TIGR01847">
    <property type="entry name" value="bacteriocin_sig"/>
    <property type="match status" value="1"/>
</dbReference>
<dbReference type="EMBL" id="CBUL010000082">
    <property type="protein sequence ID" value="CDI60372.1"/>
    <property type="molecule type" value="Genomic_DNA"/>
</dbReference>
<comment type="caution">
    <text evidence="4">The sequence shown here is derived from an EMBL/GenBank/DDBJ whole genome shotgun (WGS) entry which is preliminary data.</text>
</comment>
<dbReference type="InterPro" id="IPR010133">
    <property type="entry name" value="Bacteriocin_signal_seq"/>
</dbReference>
<keyword evidence="1" id="KW-0929">Antimicrobial</keyword>
<reference evidence="4" key="1">
    <citation type="submission" date="2013-09" db="EMBL/GenBank/DDBJ databases">
        <title>Draft Genome Sequence of five Lactobacillus helveticus strains CIRM-BIA 101T, 103, 104, 951 and 953 isolated from milk product.</title>
        <authorList>
            <person name="Valence F."/>
            <person name="Chuat V."/>
            <person name="Ma L."/>
            <person name="Creno S."/>
            <person name="Falentin H."/>
            <person name="Lortal S."/>
            <person name="Bizet C."/>
            <person name="Clermont D."/>
            <person name="Loux V."/>
            <person name="Bouchier C."/>
            <person name="Cousin S."/>
        </authorList>
    </citation>
    <scope>NUCLEOTIDE SEQUENCE [LARGE SCALE GENOMIC DNA]</scope>
    <source>
        <strain evidence="4">CIRM-BIA 104</strain>
    </source>
</reference>
<organism evidence="4 5">
    <name type="scientific">Lactobacillus helveticus CIRM-BIA 104</name>
    <dbReference type="NCBI Taxonomy" id="1226333"/>
    <lineage>
        <taxon>Bacteria</taxon>
        <taxon>Bacillati</taxon>
        <taxon>Bacillota</taxon>
        <taxon>Bacilli</taxon>
        <taxon>Lactobacillales</taxon>
        <taxon>Lactobacillaceae</taxon>
        <taxon>Lactobacillus</taxon>
    </lineage>
</organism>
<dbReference type="AlphaFoldDB" id="U6F8S3"/>
<evidence type="ECO:0000256" key="2">
    <source>
        <dbReference type="ARBA" id="ARBA00023022"/>
    </source>
</evidence>
<evidence type="ECO:0000256" key="1">
    <source>
        <dbReference type="ARBA" id="ARBA00022529"/>
    </source>
</evidence>
<evidence type="ECO:0000313" key="5">
    <source>
        <dbReference type="Proteomes" id="UP000017247"/>
    </source>
</evidence>
<keyword evidence="3" id="KW-0078">Bacteriocin</keyword>
<name>U6F8S3_LACHE</name>
<gene>
    <name evidence="4" type="ORF">LHCIRMBIA104_01801</name>
</gene>
<dbReference type="RefSeq" id="WP_023191696.1">
    <property type="nucleotide sequence ID" value="NZ_HG531048.1"/>
</dbReference>
<dbReference type="HOGENOM" id="CLU_3390034_0_0_9"/>
<accession>U6F8S3</accession>
<protein>
    <submittedName>
        <fullName evidence="4">Uncharacterized protein</fullName>
    </submittedName>
</protein>
<dbReference type="GO" id="GO:0042742">
    <property type="term" value="P:defense response to bacterium"/>
    <property type="evidence" value="ECO:0007669"/>
    <property type="project" value="UniProtKB-KW"/>
</dbReference>
<dbReference type="GO" id="GO:0031640">
    <property type="term" value="P:killing of cells of another organism"/>
    <property type="evidence" value="ECO:0007669"/>
    <property type="project" value="UniProtKB-KW"/>
</dbReference>
<keyword evidence="2" id="KW-0044">Antibiotic</keyword>
<proteinExistence type="predicted"/>
<evidence type="ECO:0000256" key="3">
    <source>
        <dbReference type="ARBA" id="ARBA00023048"/>
    </source>
</evidence>
<sequence>MKNNSDFEQPIFDNFKELTEEELMQTTGEIKS</sequence>